<dbReference type="SUPFAM" id="SSF55874">
    <property type="entry name" value="ATPase domain of HSP90 chaperone/DNA topoisomerase II/histidine kinase"/>
    <property type="match status" value="1"/>
</dbReference>
<dbReference type="AlphaFoldDB" id="A0A841IQ86"/>
<dbReference type="EMBL" id="JACHJO010000006">
    <property type="protein sequence ID" value="MBB6120282.1"/>
    <property type="molecule type" value="Genomic_DNA"/>
</dbReference>
<feature type="domain" description="Histidine kinase/HSP90-like ATPase" evidence="2">
    <location>
        <begin position="41"/>
        <end position="138"/>
    </location>
</feature>
<keyword evidence="1" id="KW-0723">Serine/threonine-protein kinase</keyword>
<keyword evidence="1" id="KW-0418">Kinase</keyword>
<dbReference type="Pfam" id="PF13581">
    <property type="entry name" value="HATPase_c_2"/>
    <property type="match status" value="1"/>
</dbReference>
<dbReference type="PANTHER" id="PTHR35526">
    <property type="entry name" value="ANTI-SIGMA-F FACTOR RSBW-RELATED"/>
    <property type="match status" value="1"/>
</dbReference>
<dbReference type="PANTHER" id="PTHR35526:SF3">
    <property type="entry name" value="ANTI-SIGMA-F FACTOR RSBW"/>
    <property type="match status" value="1"/>
</dbReference>
<dbReference type="CDD" id="cd16936">
    <property type="entry name" value="HATPase_RsbW-like"/>
    <property type="match status" value="1"/>
</dbReference>
<evidence type="ECO:0000313" key="4">
    <source>
        <dbReference type="Proteomes" id="UP000536604"/>
    </source>
</evidence>
<keyword evidence="1" id="KW-0808">Transferase</keyword>
<evidence type="ECO:0000256" key="1">
    <source>
        <dbReference type="ARBA" id="ARBA00022527"/>
    </source>
</evidence>
<evidence type="ECO:0000313" key="3">
    <source>
        <dbReference type="EMBL" id="MBB6120282.1"/>
    </source>
</evidence>
<dbReference type="GO" id="GO:0004674">
    <property type="term" value="F:protein serine/threonine kinase activity"/>
    <property type="evidence" value="ECO:0007669"/>
    <property type="project" value="UniProtKB-KW"/>
</dbReference>
<dbReference type="RefSeq" id="WP_343064982.1">
    <property type="nucleotide sequence ID" value="NZ_JACHJO010000006.1"/>
</dbReference>
<accession>A0A841IQ86</accession>
<gene>
    <name evidence="3" type="ORF">FHS13_002234</name>
</gene>
<name>A0A841IQ86_9ACTN</name>
<reference evidence="3 4" key="1">
    <citation type="submission" date="2020-08" db="EMBL/GenBank/DDBJ databases">
        <title>Genomic Encyclopedia of Type Strains, Phase III (KMG-III): the genomes of soil and plant-associated and newly described type strains.</title>
        <authorList>
            <person name="Whitman W."/>
        </authorList>
    </citation>
    <scope>NUCLEOTIDE SEQUENCE [LARGE SCALE GENOMIC DNA]</scope>
    <source>
        <strain evidence="3 4">CECT 8712</strain>
    </source>
</reference>
<evidence type="ECO:0000259" key="2">
    <source>
        <dbReference type="Pfam" id="PF13581"/>
    </source>
</evidence>
<sequence length="174" mass="19537">MTVPLSSFVQPVHRHYFSGLPERCNYRNRHYSFPGIPEVMPLTRAFLNTCAADRSEDYRYLFTLLGSELANNAIRHTLSGRPGGSYTLQVRRSRKGLHLTCRDQGSLNGQDGHLSPNPSGLDLSAESGRGLAMVDAFATSWGDNGFAEYRSVWLYLAFNAEESRWWDDSASVRS</sequence>
<dbReference type="Gene3D" id="3.30.565.10">
    <property type="entry name" value="Histidine kinase-like ATPase, C-terminal domain"/>
    <property type="match status" value="1"/>
</dbReference>
<dbReference type="Proteomes" id="UP000536604">
    <property type="component" value="Unassembled WGS sequence"/>
</dbReference>
<dbReference type="InterPro" id="IPR036890">
    <property type="entry name" value="HATPase_C_sf"/>
</dbReference>
<organism evidence="3 4">
    <name type="scientific">Nocardiopsis algeriensis</name>
    <dbReference type="NCBI Taxonomy" id="1478215"/>
    <lineage>
        <taxon>Bacteria</taxon>
        <taxon>Bacillati</taxon>
        <taxon>Actinomycetota</taxon>
        <taxon>Actinomycetes</taxon>
        <taxon>Streptosporangiales</taxon>
        <taxon>Nocardiopsidaceae</taxon>
        <taxon>Nocardiopsis</taxon>
    </lineage>
</organism>
<comment type="caution">
    <text evidence="3">The sequence shown here is derived from an EMBL/GenBank/DDBJ whole genome shotgun (WGS) entry which is preliminary data.</text>
</comment>
<dbReference type="InterPro" id="IPR003594">
    <property type="entry name" value="HATPase_dom"/>
</dbReference>
<keyword evidence="4" id="KW-1185">Reference proteome</keyword>
<dbReference type="InterPro" id="IPR050267">
    <property type="entry name" value="Anti-sigma-factor_SerPK"/>
</dbReference>
<proteinExistence type="predicted"/>
<protein>
    <recommendedName>
        <fullName evidence="2">Histidine kinase/HSP90-like ATPase domain-containing protein</fullName>
    </recommendedName>
</protein>